<proteinExistence type="predicted"/>
<organism evidence="2 4">
    <name type="scientific">Drosophila kikkawai</name>
    <name type="common">Fruit fly</name>
    <dbReference type="NCBI Taxonomy" id="30033"/>
    <lineage>
        <taxon>Eukaryota</taxon>
        <taxon>Metazoa</taxon>
        <taxon>Ecdysozoa</taxon>
        <taxon>Arthropoda</taxon>
        <taxon>Hexapoda</taxon>
        <taxon>Insecta</taxon>
        <taxon>Pterygota</taxon>
        <taxon>Neoptera</taxon>
        <taxon>Endopterygota</taxon>
        <taxon>Diptera</taxon>
        <taxon>Brachycera</taxon>
        <taxon>Muscomorpha</taxon>
        <taxon>Ephydroidea</taxon>
        <taxon>Drosophilidae</taxon>
        <taxon>Drosophila</taxon>
        <taxon>Sophophora</taxon>
    </lineage>
</organism>
<accession>A0ABM4GC32</accession>
<keyword evidence="2" id="KW-1185">Reference proteome</keyword>
<sequence>MRRTIFKGHTISLKSLTIKNCLNCDHVKVNFSTSDDVHVIVYNVVKGLERDVPAVTPVAQAILLLCTLTYPDDASLAKLRSCLDLKQGSVSLTFDRLALNSDGEARRKPQQDQPVVDDPESDLDTEPCTSKQAAERQKLREERKAKRAAEAKRTRGGGFFFPLRSQDIQVTVTRRFDILSPQDTVFVEINGEMDEMYIKHFHKDYFQRSQHTFEYLRVLHERCAGNWLQVIQCDSDPYGRIKDPDGPFESFVKLFDREAMEPQDVICRMATKCLEVNEAVRLTERSFVLNVFNQVRHIFEYITVNEYTVWFLVPYRKVSAEQPVNLDTFDLTKVRTCIRAVGDKGNIFWNYTNHNIKDILMVSFQMALASQANQSVLIMSHMETLSEFVTMQYVTASFMNDVYCQKPSSPKWYCHRYLQRIVDMSLFMGTIVIIEYPSAFTLLKGGRKLIKCFPKPKKGGGLSWEIFEGVVRDNESDIQLIKNKVRIN</sequence>
<dbReference type="RefSeq" id="XP_070140269.1">
    <property type="nucleotide sequence ID" value="XM_070284168.1"/>
</dbReference>
<evidence type="ECO:0000313" key="4">
    <source>
        <dbReference type="RefSeq" id="XP_070140270.1"/>
    </source>
</evidence>
<reference evidence="2 3" key="1">
    <citation type="submission" date="2025-05" db="UniProtKB">
        <authorList>
            <consortium name="RefSeq"/>
        </authorList>
    </citation>
    <scope>NUCLEOTIDE SEQUENCE [LARGE SCALE GENOMIC DNA]</scope>
    <source>
        <strain evidence="2 3">14028-0561.14</strain>
        <tissue evidence="3 4">Whole fly</tissue>
    </source>
</reference>
<name>A0ABM4GC32_DROKI</name>
<evidence type="ECO:0000313" key="2">
    <source>
        <dbReference type="Proteomes" id="UP001652661"/>
    </source>
</evidence>
<gene>
    <name evidence="3 4" type="primary">ord</name>
</gene>
<feature type="region of interest" description="Disordered" evidence="1">
    <location>
        <begin position="103"/>
        <end position="151"/>
    </location>
</feature>
<feature type="compositionally biased region" description="Basic and acidic residues" evidence="1">
    <location>
        <begin position="133"/>
        <end position="151"/>
    </location>
</feature>
<dbReference type="Proteomes" id="UP001652661">
    <property type="component" value="Chromosome 2R"/>
</dbReference>
<dbReference type="RefSeq" id="XP_070140270.1">
    <property type="nucleotide sequence ID" value="XM_070284169.1"/>
</dbReference>
<feature type="compositionally biased region" description="Acidic residues" evidence="1">
    <location>
        <begin position="115"/>
        <end position="125"/>
    </location>
</feature>
<protein>
    <submittedName>
        <fullName evidence="3 4">Protein ORD</fullName>
    </submittedName>
</protein>
<evidence type="ECO:0000313" key="3">
    <source>
        <dbReference type="RefSeq" id="XP_070140269.1"/>
    </source>
</evidence>
<evidence type="ECO:0000256" key="1">
    <source>
        <dbReference type="SAM" id="MobiDB-lite"/>
    </source>
</evidence>
<dbReference type="GeneID" id="108072225"/>